<dbReference type="PROSITE" id="PS50082">
    <property type="entry name" value="WD_REPEATS_2"/>
    <property type="match status" value="1"/>
</dbReference>
<comment type="caution">
    <text evidence="7">The sequence shown here is derived from an EMBL/GenBank/DDBJ whole genome shotgun (WGS) entry which is preliminary data.</text>
</comment>
<dbReference type="PANTHER" id="PTHR22846">
    <property type="entry name" value="WD40 REPEAT PROTEIN"/>
    <property type="match status" value="1"/>
</dbReference>
<evidence type="ECO:0000256" key="4">
    <source>
        <dbReference type="ARBA" id="ARBA00023242"/>
    </source>
</evidence>
<protein>
    <submittedName>
        <fullName evidence="7">Lish protein</fullName>
    </submittedName>
</protein>
<feature type="compositionally biased region" description="Acidic residues" evidence="6">
    <location>
        <begin position="109"/>
        <end position="137"/>
    </location>
</feature>
<accession>A0AAJ0C956</accession>
<proteinExistence type="predicted"/>
<evidence type="ECO:0000256" key="2">
    <source>
        <dbReference type="ARBA" id="ARBA00022574"/>
    </source>
</evidence>
<dbReference type="SMART" id="SM00320">
    <property type="entry name" value="WD40"/>
    <property type="match status" value="6"/>
</dbReference>
<dbReference type="SUPFAM" id="SSF50978">
    <property type="entry name" value="WD40 repeat-like"/>
    <property type="match status" value="1"/>
</dbReference>
<keyword evidence="3" id="KW-0677">Repeat</keyword>
<sequence>MKELLDSDRVNFLVWRFVIFLPARYYRETAAKFQKEWQIQAPHRHFDFAPHVKNYALVSVLNKGLVYESLERQFFQSQQAPHDVPATTEAMQVGVFGPLVAQPPHKMEEEEDEEDEEDEVEGVEGVEEIDEVDEVEEVANSRKRQIDRQHHSLPNGSPAKRQRLSHGCENGPDSATTPMEIDHHHADHNNSNNHAYPSPLEGEQAASPIPRTEGPEQGTQVEKVHELSQETIFLRLTADEAAAETLPTRTNQNPIVLHCEWNPRDPSVLAAGGTDALARVWTVSRTATAPDNVLDHVDGVHRPYEELVEDDLPRNSTVSAMAWNWDGTALAVATDLGSKSRVNIWGPDGTHIHRFDGAESPVIKLRWSPNDAFILAVAPDNGGTLVTLFPSMMANSMSYLLRDHDLREEPLDATWISESEFILCGGDLLISLRFTEDGIVPNRQFDTRKDENFSQVQFDWRCGLLATSSDKGAIDLWDESGQRRSINSHMGVISSLQWQPLQTSPPDDERLLASGGEDGAIFLWNVRSPDNRPKYSMTMENPVVALAFTPDGAFIAGATSDRILIWKVSDHQIPRASWSRAPHPGWLSPKINGDQEEEDNHCLCWDATGQKLAYGANSRVSTISRA</sequence>
<feature type="region of interest" description="Disordered" evidence="6">
    <location>
        <begin position="105"/>
        <end position="223"/>
    </location>
</feature>
<dbReference type="GO" id="GO:0034967">
    <property type="term" value="C:Set3 complex"/>
    <property type="evidence" value="ECO:0007669"/>
    <property type="project" value="TreeGrafter"/>
</dbReference>
<dbReference type="InterPro" id="IPR015943">
    <property type="entry name" value="WD40/YVTN_repeat-like_dom_sf"/>
</dbReference>
<dbReference type="InterPro" id="IPR036322">
    <property type="entry name" value="WD40_repeat_dom_sf"/>
</dbReference>
<dbReference type="AlphaFoldDB" id="A0AAJ0C956"/>
<evidence type="ECO:0000256" key="5">
    <source>
        <dbReference type="PROSITE-ProRule" id="PRU00221"/>
    </source>
</evidence>
<evidence type="ECO:0000313" key="8">
    <source>
        <dbReference type="Proteomes" id="UP001244011"/>
    </source>
</evidence>
<dbReference type="Proteomes" id="UP001244011">
    <property type="component" value="Unassembled WGS sequence"/>
</dbReference>
<dbReference type="RefSeq" id="XP_060288677.1">
    <property type="nucleotide sequence ID" value="XM_060424233.1"/>
</dbReference>
<keyword evidence="2 5" id="KW-0853">WD repeat</keyword>
<reference evidence="7" key="1">
    <citation type="submission" date="2023-06" db="EMBL/GenBank/DDBJ databases">
        <title>Genome-scale phylogeny and comparative genomics of the fungal order Sordariales.</title>
        <authorList>
            <consortium name="Lawrence Berkeley National Laboratory"/>
            <person name="Hensen N."/>
            <person name="Bonometti L."/>
            <person name="Westerberg I."/>
            <person name="Brannstrom I.O."/>
            <person name="Guillou S."/>
            <person name="Cros-Aarteil S."/>
            <person name="Calhoun S."/>
            <person name="Haridas S."/>
            <person name="Kuo A."/>
            <person name="Mondo S."/>
            <person name="Pangilinan J."/>
            <person name="Riley R."/>
            <person name="Labutti K."/>
            <person name="Andreopoulos B."/>
            <person name="Lipzen A."/>
            <person name="Chen C."/>
            <person name="Yanf M."/>
            <person name="Daum C."/>
            <person name="Ng V."/>
            <person name="Clum A."/>
            <person name="Steindorff A."/>
            <person name="Ohm R."/>
            <person name="Martin F."/>
            <person name="Silar P."/>
            <person name="Natvig D."/>
            <person name="Lalanne C."/>
            <person name="Gautier V."/>
            <person name="Ament-Velasquez S.L."/>
            <person name="Kruys A."/>
            <person name="Hutchinson M.I."/>
            <person name="Powell A.J."/>
            <person name="Barry K."/>
            <person name="Miller A.N."/>
            <person name="Grigoriev I.V."/>
            <person name="Debuchy R."/>
            <person name="Gladieux P."/>
            <person name="Thoren M.H."/>
            <person name="Johannesson H."/>
        </authorList>
    </citation>
    <scope>NUCLEOTIDE SEQUENCE</scope>
    <source>
        <strain evidence="7">8032-3</strain>
    </source>
</reference>
<dbReference type="Pfam" id="PF00400">
    <property type="entry name" value="WD40"/>
    <property type="match status" value="1"/>
</dbReference>
<dbReference type="InterPro" id="IPR045183">
    <property type="entry name" value="Ebi-like"/>
</dbReference>
<dbReference type="GeneID" id="85307420"/>
<keyword evidence="4" id="KW-0539">Nucleus</keyword>
<dbReference type="Gene3D" id="2.130.10.10">
    <property type="entry name" value="YVTN repeat-like/Quinoprotein amine dehydrogenase"/>
    <property type="match status" value="1"/>
</dbReference>
<evidence type="ECO:0000313" key="7">
    <source>
        <dbReference type="EMBL" id="KAK1772464.1"/>
    </source>
</evidence>
<evidence type="ECO:0000256" key="6">
    <source>
        <dbReference type="SAM" id="MobiDB-lite"/>
    </source>
</evidence>
<dbReference type="PROSITE" id="PS00678">
    <property type="entry name" value="WD_REPEATS_1"/>
    <property type="match status" value="1"/>
</dbReference>
<dbReference type="GO" id="GO:0003714">
    <property type="term" value="F:transcription corepressor activity"/>
    <property type="evidence" value="ECO:0007669"/>
    <property type="project" value="InterPro"/>
</dbReference>
<dbReference type="InterPro" id="IPR019775">
    <property type="entry name" value="WD40_repeat_CS"/>
</dbReference>
<name>A0AAJ0C956_9PEZI</name>
<organism evidence="7 8">
    <name type="scientific">Phialemonium atrogriseum</name>
    <dbReference type="NCBI Taxonomy" id="1093897"/>
    <lineage>
        <taxon>Eukaryota</taxon>
        <taxon>Fungi</taxon>
        <taxon>Dikarya</taxon>
        <taxon>Ascomycota</taxon>
        <taxon>Pezizomycotina</taxon>
        <taxon>Sordariomycetes</taxon>
        <taxon>Sordariomycetidae</taxon>
        <taxon>Cephalothecales</taxon>
        <taxon>Cephalothecaceae</taxon>
        <taxon>Phialemonium</taxon>
    </lineage>
</organism>
<gene>
    <name evidence="7" type="ORF">QBC33DRAFT_443668</name>
</gene>
<dbReference type="EMBL" id="MU838997">
    <property type="protein sequence ID" value="KAK1772464.1"/>
    <property type="molecule type" value="Genomic_DNA"/>
</dbReference>
<evidence type="ECO:0000256" key="3">
    <source>
        <dbReference type="ARBA" id="ARBA00022737"/>
    </source>
</evidence>
<dbReference type="InterPro" id="IPR001680">
    <property type="entry name" value="WD40_rpt"/>
</dbReference>
<feature type="repeat" description="WD" evidence="5">
    <location>
        <begin position="486"/>
        <end position="534"/>
    </location>
</feature>
<dbReference type="Gene3D" id="1.20.960.30">
    <property type="match status" value="1"/>
</dbReference>
<dbReference type="PANTHER" id="PTHR22846:SF2">
    <property type="entry name" value="F-BOX-LIKE_WD REPEAT-CONTAINING PROTEIN EBI"/>
    <property type="match status" value="1"/>
</dbReference>
<dbReference type="GO" id="GO:0006357">
    <property type="term" value="P:regulation of transcription by RNA polymerase II"/>
    <property type="evidence" value="ECO:0007669"/>
    <property type="project" value="TreeGrafter"/>
</dbReference>
<comment type="subcellular location">
    <subcellularLocation>
        <location evidence="1">Nucleus</location>
    </subcellularLocation>
</comment>
<keyword evidence="8" id="KW-1185">Reference proteome</keyword>
<evidence type="ECO:0000256" key="1">
    <source>
        <dbReference type="ARBA" id="ARBA00004123"/>
    </source>
</evidence>